<reference evidence="2 3" key="1">
    <citation type="journal article" date="2012" name="J. Bacteriol.">
        <title>Genome Sequence of the Alkane-Degrading Bacterium Alcanivorax hongdengensis Type Strain A-11-3.</title>
        <authorList>
            <person name="Lai Q."/>
            <person name="Shao Z."/>
        </authorList>
    </citation>
    <scope>NUCLEOTIDE SEQUENCE [LARGE SCALE GENOMIC DNA]</scope>
    <source>
        <strain evidence="2 3">A-11-3</strain>
    </source>
</reference>
<accession>L0WEV0</accession>
<dbReference type="InterPro" id="IPR021241">
    <property type="entry name" value="CsiV"/>
</dbReference>
<dbReference type="Pfam" id="PF10972">
    <property type="entry name" value="CsiV"/>
    <property type="match status" value="1"/>
</dbReference>
<name>L0WEV0_9GAMM</name>
<dbReference type="AlphaFoldDB" id="L0WEV0"/>
<evidence type="ECO:0000313" key="2">
    <source>
        <dbReference type="EMBL" id="EKF75249.1"/>
    </source>
</evidence>
<proteinExistence type="predicted"/>
<gene>
    <name evidence="2" type="ORF">A11A3_04695</name>
</gene>
<dbReference type="OrthoDB" id="5566524at2"/>
<dbReference type="EMBL" id="AMRJ01000004">
    <property type="protein sequence ID" value="EKF75249.1"/>
    <property type="molecule type" value="Genomic_DNA"/>
</dbReference>
<organism evidence="2 3">
    <name type="scientific">Alcanivorax hongdengensis A-11-3</name>
    <dbReference type="NCBI Taxonomy" id="1177179"/>
    <lineage>
        <taxon>Bacteria</taxon>
        <taxon>Pseudomonadati</taxon>
        <taxon>Pseudomonadota</taxon>
        <taxon>Gammaproteobacteria</taxon>
        <taxon>Oceanospirillales</taxon>
        <taxon>Alcanivoracaceae</taxon>
        <taxon>Alcanivorax</taxon>
    </lineage>
</organism>
<keyword evidence="3" id="KW-1185">Reference proteome</keyword>
<dbReference type="Proteomes" id="UP000010164">
    <property type="component" value="Unassembled WGS sequence"/>
</dbReference>
<evidence type="ECO:0000313" key="3">
    <source>
        <dbReference type="Proteomes" id="UP000010164"/>
    </source>
</evidence>
<feature type="chain" id="PRO_5003948532" evidence="1">
    <location>
        <begin position="20"/>
        <end position="197"/>
    </location>
</feature>
<comment type="caution">
    <text evidence="2">The sequence shown here is derived from an EMBL/GenBank/DDBJ whole genome shotgun (WGS) entry which is preliminary data.</text>
</comment>
<evidence type="ECO:0000256" key="1">
    <source>
        <dbReference type="SAM" id="SignalP"/>
    </source>
</evidence>
<dbReference type="STRING" id="1177179.A11A3_04695"/>
<dbReference type="eggNOG" id="ENOG503360G">
    <property type="taxonomic scope" value="Bacteria"/>
</dbReference>
<keyword evidence="1" id="KW-0732">Signal</keyword>
<dbReference type="RefSeq" id="WP_008928124.1">
    <property type="nucleotide sequence ID" value="NZ_AMRJ01000004.1"/>
</dbReference>
<protein>
    <submittedName>
        <fullName evidence="2">Uncharacterized protein</fullName>
    </submittedName>
</protein>
<sequence>MIRALLLAVLTLLASPALAEKWYQVEVLVFARQNSISDELWPLNLQPRYDSQAISLADPMGTGADQDAFGRGAWQPLPEDDRILRYMLERMEGTGKYRELFHKAWRQPIGDKAETRPVYIQGGQQIPTEDGTVPELEGTLHFSLQRYLHVDPRIWFLAQSNGQKYYVDINQSRRMESKTVYYFDHPKFGMLIRLTPY</sequence>
<feature type="signal peptide" evidence="1">
    <location>
        <begin position="1"/>
        <end position="19"/>
    </location>
</feature>
<dbReference type="PATRIC" id="fig|1177179.3.peg.938"/>